<dbReference type="Proteomes" id="UP000663840">
    <property type="component" value="Unassembled WGS sequence"/>
</dbReference>
<organism evidence="1 2">
    <name type="scientific">Rhizoctonia solani</name>
    <dbReference type="NCBI Taxonomy" id="456999"/>
    <lineage>
        <taxon>Eukaryota</taxon>
        <taxon>Fungi</taxon>
        <taxon>Dikarya</taxon>
        <taxon>Basidiomycota</taxon>
        <taxon>Agaricomycotina</taxon>
        <taxon>Agaricomycetes</taxon>
        <taxon>Cantharellales</taxon>
        <taxon>Ceratobasidiaceae</taxon>
        <taxon>Rhizoctonia</taxon>
    </lineage>
</organism>
<dbReference type="AlphaFoldDB" id="A0A8H2ZXG2"/>
<reference evidence="1" key="1">
    <citation type="submission" date="2021-01" db="EMBL/GenBank/DDBJ databases">
        <authorList>
            <person name="Kaushik A."/>
        </authorList>
    </citation>
    <scope>NUCLEOTIDE SEQUENCE</scope>
    <source>
        <strain evidence="1">AG1-1A</strain>
    </source>
</reference>
<protein>
    <submittedName>
        <fullName evidence="1">Uncharacterized protein</fullName>
    </submittedName>
</protein>
<evidence type="ECO:0000313" key="1">
    <source>
        <dbReference type="EMBL" id="CAE6343155.1"/>
    </source>
</evidence>
<accession>A0A8H2ZXG2</accession>
<evidence type="ECO:0000313" key="2">
    <source>
        <dbReference type="Proteomes" id="UP000663840"/>
    </source>
</evidence>
<gene>
    <name evidence="1" type="ORF">RDB_LOCUS4947</name>
</gene>
<comment type="caution">
    <text evidence="1">The sequence shown here is derived from an EMBL/GenBank/DDBJ whole genome shotgun (WGS) entry which is preliminary data.</text>
</comment>
<name>A0A8H2ZXG2_9AGAM</name>
<sequence>MANLPELPTEIILQILSHLSPSKADPFWSRGVTPQTLLPFFLTLDNESRTEQRENAKRLGLVCKKLWPVCMSIVWMRWESNLVLGLKNLLKVCKHNGRLAGCIQDLTIQLPYIPLEELESQLATIWPNTTSLHTLTLTLTPAYGCPSWLATQLRAVPSLQTLRLRVMGDSIGPYLRDLPNIHNLYVEVYPPDMEDHETDPLGPGPALESTIGENVGREVYHSWSALFNDLVGLIESCKNITRLSWHVHWTMVHAFYRHSSFEGNTPSNHGLPIKRISTFPPFMTSLSISIESQLGTEPFVRALRGLPITDLALVSYDHTLLLGTEFEKFCMAFKRLRRLKLKLRAPSITVGGGRPWLFSVDIEPIIRGLSSLPSLQSYRGPLVVKRPPPVPSITSSKLIRLEAKSVLAELSRQLNANNVSPNALFQWCVWVDGKYGPKQFDTIPQGGPQRLDHIDEGVLKEPGSYQVNSLNTS</sequence>
<proteinExistence type="predicted"/>
<dbReference type="EMBL" id="CAJMWR010000084">
    <property type="protein sequence ID" value="CAE6343155.1"/>
    <property type="molecule type" value="Genomic_DNA"/>
</dbReference>